<feature type="transmembrane region" description="Helical" evidence="1">
    <location>
        <begin position="28"/>
        <end position="47"/>
    </location>
</feature>
<organism evidence="2 3">
    <name type="scientific">Lactonifactor longoviformis DSM 17459</name>
    <dbReference type="NCBI Taxonomy" id="1122155"/>
    <lineage>
        <taxon>Bacteria</taxon>
        <taxon>Bacillati</taxon>
        <taxon>Bacillota</taxon>
        <taxon>Clostridia</taxon>
        <taxon>Eubacteriales</taxon>
        <taxon>Clostridiaceae</taxon>
        <taxon>Lactonifactor</taxon>
    </lineage>
</organism>
<dbReference type="EMBL" id="FQVI01000022">
    <property type="protein sequence ID" value="SHF33945.1"/>
    <property type="molecule type" value="Genomic_DNA"/>
</dbReference>
<sequence length="83" mass="9523">MKINSNKADLDKKREEEKGKLRRKFQMCLPLGFLVLLLALLCKQFAYLSDFTIGFLEGIAIALLVAGVGYLIWCRVKKEKPFE</sequence>
<reference evidence="2 3" key="1">
    <citation type="submission" date="2016-11" db="EMBL/GenBank/DDBJ databases">
        <authorList>
            <person name="Jaros S."/>
            <person name="Januszkiewicz K."/>
            <person name="Wedrychowicz H."/>
        </authorList>
    </citation>
    <scope>NUCLEOTIDE SEQUENCE [LARGE SCALE GENOMIC DNA]</scope>
    <source>
        <strain evidence="2 3">DSM 17459</strain>
    </source>
</reference>
<evidence type="ECO:0000313" key="2">
    <source>
        <dbReference type="EMBL" id="SHF33945.1"/>
    </source>
</evidence>
<dbReference type="AlphaFoldDB" id="A0A1M5AUQ8"/>
<evidence type="ECO:0000313" key="3">
    <source>
        <dbReference type="Proteomes" id="UP000184245"/>
    </source>
</evidence>
<evidence type="ECO:0000256" key="1">
    <source>
        <dbReference type="SAM" id="Phobius"/>
    </source>
</evidence>
<dbReference type="Proteomes" id="UP000184245">
    <property type="component" value="Unassembled WGS sequence"/>
</dbReference>
<dbReference type="STRING" id="1122155.SAMN02745158_03353"/>
<keyword evidence="1" id="KW-1133">Transmembrane helix</keyword>
<protein>
    <submittedName>
        <fullName evidence="2">Uncharacterized protein</fullName>
    </submittedName>
</protein>
<name>A0A1M5AUQ8_9CLOT</name>
<keyword evidence="1" id="KW-0812">Transmembrane</keyword>
<dbReference type="RefSeq" id="WP_139249502.1">
    <property type="nucleotide sequence ID" value="NZ_FQVI01000022.1"/>
</dbReference>
<feature type="transmembrane region" description="Helical" evidence="1">
    <location>
        <begin position="53"/>
        <end position="73"/>
    </location>
</feature>
<accession>A0A1M5AUQ8</accession>
<keyword evidence="1" id="KW-0472">Membrane</keyword>
<dbReference type="OrthoDB" id="1040889at2"/>
<keyword evidence="3" id="KW-1185">Reference proteome</keyword>
<proteinExistence type="predicted"/>
<gene>
    <name evidence="2" type="ORF">SAMN02745158_03353</name>
</gene>